<dbReference type="CDD" id="cd08473">
    <property type="entry name" value="PBP2_CrgA_like_4"/>
    <property type="match status" value="1"/>
</dbReference>
<dbReference type="Pfam" id="PF03466">
    <property type="entry name" value="LysR_substrate"/>
    <property type="match status" value="1"/>
</dbReference>
<dbReference type="Gene3D" id="3.40.190.290">
    <property type="match status" value="1"/>
</dbReference>
<dbReference type="InterPro" id="IPR058163">
    <property type="entry name" value="LysR-type_TF_proteobact-type"/>
</dbReference>
<dbReference type="InterPro" id="IPR000847">
    <property type="entry name" value="LysR_HTH_N"/>
</dbReference>
<dbReference type="Gene3D" id="1.10.10.10">
    <property type="entry name" value="Winged helix-like DNA-binding domain superfamily/Winged helix DNA-binding domain"/>
    <property type="match status" value="1"/>
</dbReference>
<dbReference type="InterPro" id="IPR036388">
    <property type="entry name" value="WH-like_DNA-bd_sf"/>
</dbReference>
<name>A0ABT1G5H6_9GAMM</name>
<dbReference type="NCBIfam" id="NF011573">
    <property type="entry name" value="PRK14997.1"/>
    <property type="match status" value="1"/>
</dbReference>
<reference evidence="6 7" key="1">
    <citation type="submission" date="2022-03" db="EMBL/GenBank/DDBJ databases">
        <title>Genomic Encyclopedia of Type Strains, Phase III (KMG-III): the genomes of soil and plant-associated and newly described type strains.</title>
        <authorList>
            <person name="Whitman W."/>
        </authorList>
    </citation>
    <scope>NUCLEOTIDE SEQUENCE [LARGE SCALE GENOMIC DNA]</scope>
    <source>
        <strain evidence="6 7">BSker1</strain>
    </source>
</reference>
<protein>
    <submittedName>
        <fullName evidence="6">DNA-binding transcriptional LysR family regulator</fullName>
    </submittedName>
</protein>
<dbReference type="InterPro" id="IPR036390">
    <property type="entry name" value="WH_DNA-bd_sf"/>
</dbReference>
<evidence type="ECO:0000313" key="7">
    <source>
        <dbReference type="Proteomes" id="UP001523550"/>
    </source>
</evidence>
<accession>A0ABT1G5H6</accession>
<evidence type="ECO:0000259" key="5">
    <source>
        <dbReference type="PROSITE" id="PS50931"/>
    </source>
</evidence>
<sequence>MQDLNDLYYYAQVVDHGGFAPAARALGEAKSKLSRRVAALEAHLGVRLLQRSTRHVTVTEIGRVYYDHCKAMLLQADAAQEAIDSRRSAPCGVVRLSCPVALLDTRISPMLAEFLDRYPQVTLHVDATDRRVDLVEEGFDLALRVRPLPLEDSDLALRRLSESEQCILASPKLLRERGRPRAPTDLSEYPSLALGVARERYVWHLQGPDGDAVRVPHQPRLVTQSMPALQAAAEAGQGVVQLPRMMVADALAEGRLLSVLGEWAPPREMLHVVFPSRRGQLPAVRTLIDFLAKGFARLDEA</sequence>
<evidence type="ECO:0000256" key="4">
    <source>
        <dbReference type="ARBA" id="ARBA00023163"/>
    </source>
</evidence>
<dbReference type="EMBL" id="JALJYF010000001">
    <property type="protein sequence ID" value="MCP1726549.1"/>
    <property type="molecule type" value="Genomic_DNA"/>
</dbReference>
<dbReference type="SUPFAM" id="SSF53850">
    <property type="entry name" value="Periplasmic binding protein-like II"/>
    <property type="match status" value="1"/>
</dbReference>
<dbReference type="Proteomes" id="UP001523550">
    <property type="component" value="Unassembled WGS sequence"/>
</dbReference>
<organism evidence="6 7">
    <name type="scientific">Natronospira proteinivora</name>
    <dbReference type="NCBI Taxonomy" id="1807133"/>
    <lineage>
        <taxon>Bacteria</taxon>
        <taxon>Pseudomonadati</taxon>
        <taxon>Pseudomonadota</taxon>
        <taxon>Gammaproteobacteria</taxon>
        <taxon>Natronospirales</taxon>
        <taxon>Natronospiraceae</taxon>
        <taxon>Natronospira</taxon>
    </lineage>
</organism>
<comment type="caution">
    <text evidence="6">The sequence shown here is derived from an EMBL/GenBank/DDBJ whole genome shotgun (WGS) entry which is preliminary data.</text>
</comment>
<dbReference type="RefSeq" id="WP_253445013.1">
    <property type="nucleotide sequence ID" value="NZ_JALJYF010000001.1"/>
</dbReference>
<dbReference type="Pfam" id="PF00126">
    <property type="entry name" value="HTH_1"/>
    <property type="match status" value="1"/>
</dbReference>
<keyword evidence="4" id="KW-0804">Transcription</keyword>
<evidence type="ECO:0000256" key="3">
    <source>
        <dbReference type="ARBA" id="ARBA00023125"/>
    </source>
</evidence>
<keyword evidence="2" id="KW-0805">Transcription regulation</keyword>
<evidence type="ECO:0000256" key="2">
    <source>
        <dbReference type="ARBA" id="ARBA00023015"/>
    </source>
</evidence>
<evidence type="ECO:0000313" key="6">
    <source>
        <dbReference type="EMBL" id="MCP1726549.1"/>
    </source>
</evidence>
<dbReference type="PANTHER" id="PTHR30537">
    <property type="entry name" value="HTH-TYPE TRANSCRIPTIONAL REGULATOR"/>
    <property type="match status" value="1"/>
</dbReference>
<dbReference type="SUPFAM" id="SSF46785">
    <property type="entry name" value="Winged helix' DNA-binding domain"/>
    <property type="match status" value="1"/>
</dbReference>
<dbReference type="PROSITE" id="PS50931">
    <property type="entry name" value="HTH_LYSR"/>
    <property type="match status" value="1"/>
</dbReference>
<evidence type="ECO:0000256" key="1">
    <source>
        <dbReference type="ARBA" id="ARBA00009437"/>
    </source>
</evidence>
<feature type="domain" description="HTH lysR-type" evidence="5">
    <location>
        <begin position="1"/>
        <end position="59"/>
    </location>
</feature>
<dbReference type="PANTHER" id="PTHR30537:SF31">
    <property type="entry name" value="TRANSCRIPTIONAL REGULATOR, LYSR FAMILY"/>
    <property type="match status" value="1"/>
</dbReference>
<dbReference type="GO" id="GO:0003677">
    <property type="term" value="F:DNA binding"/>
    <property type="evidence" value="ECO:0007669"/>
    <property type="project" value="UniProtKB-KW"/>
</dbReference>
<gene>
    <name evidence="6" type="ORF">J2T60_000514</name>
</gene>
<proteinExistence type="inferred from homology"/>
<dbReference type="InterPro" id="IPR005119">
    <property type="entry name" value="LysR_subst-bd"/>
</dbReference>
<keyword evidence="3 6" id="KW-0238">DNA-binding</keyword>
<comment type="similarity">
    <text evidence="1">Belongs to the LysR transcriptional regulatory family.</text>
</comment>
<keyword evidence="7" id="KW-1185">Reference proteome</keyword>